<evidence type="ECO:0000259" key="6">
    <source>
        <dbReference type="PROSITE" id="PS50250"/>
    </source>
</evidence>
<accession>A0A1W0WNE6</accession>
<sequence length="288" mass="32898">MSATGLQSLMSLYRQLTEEWNKRPMEKAKCESLLNSLKVALTEHHFIPTAEGEASKQEIILARDVLEMGAQFAIFDRDLKSFQRHIDQLKVYYYDVKGGIPDSSMMQQLLGLYLLSLLAENRLGDFHSEVELMSLDKIEKDQYLSFPVQLERNLMEGSYSKIFIAHKNVPAPSYGYFMELLANTTRIEIAKNISRACPLISADAARKMLFITSEPEFKTFVDQNKWKLAQNGVLNFDTERNLIQDQLLIESDMETDGRQITAADLTALSYQEVAETMLGYAKELEKIV</sequence>
<keyword evidence="8" id="KW-1185">Reference proteome</keyword>
<comment type="subunit">
    <text evidence="4">Component of the 19S proteasome regulatory particle complex. The 26S proteasome consists of a 20S core particle (CP) and two 19S regulatory subunits (RP). The regulatory particle is made of a lid composed of 9 subunits including PSMD8, a base containing 6 ATPases and few additional components. Interacts with DDI2. Interacts with TASOR.</text>
</comment>
<evidence type="ECO:0000256" key="1">
    <source>
        <dbReference type="ARBA" id="ARBA00009627"/>
    </source>
</evidence>
<dbReference type="InterPro" id="IPR006746">
    <property type="entry name" value="26S_Psome_Rpn12"/>
</dbReference>
<dbReference type="InterPro" id="IPR033464">
    <property type="entry name" value="CSN8_PSD8_EIF3K"/>
</dbReference>
<protein>
    <recommendedName>
        <fullName evidence="2">26S proteasome non-ATPase regulatory subunit 8</fullName>
    </recommendedName>
    <alternativeName>
        <fullName evidence="5">26S proteasome regulatory subunit RPN12</fullName>
    </alternativeName>
</protein>
<name>A0A1W0WNE6_HYPEX</name>
<gene>
    <name evidence="7" type="ORF">BV898_09203</name>
</gene>
<reference evidence="8" key="1">
    <citation type="submission" date="2017-01" db="EMBL/GenBank/DDBJ databases">
        <title>Comparative genomics of anhydrobiosis in the tardigrade Hypsibius dujardini.</title>
        <authorList>
            <person name="Yoshida Y."/>
            <person name="Koutsovoulos G."/>
            <person name="Laetsch D."/>
            <person name="Stevens L."/>
            <person name="Kumar S."/>
            <person name="Horikawa D."/>
            <person name="Ishino K."/>
            <person name="Komine S."/>
            <person name="Tomita M."/>
            <person name="Blaxter M."/>
            <person name="Arakawa K."/>
        </authorList>
    </citation>
    <scope>NUCLEOTIDE SEQUENCE [LARGE SCALE GENOMIC DNA]</scope>
    <source>
        <strain evidence="8">Z151</strain>
    </source>
</reference>
<dbReference type="InterPro" id="IPR000717">
    <property type="entry name" value="PCI_dom"/>
</dbReference>
<dbReference type="Pfam" id="PF10075">
    <property type="entry name" value="CSN8_PSD8_EIF3K"/>
    <property type="match status" value="1"/>
</dbReference>
<comment type="similarity">
    <text evidence="1">Belongs to the proteasome subunit S14 family.</text>
</comment>
<dbReference type="GO" id="GO:0005829">
    <property type="term" value="C:cytosol"/>
    <property type="evidence" value="ECO:0007669"/>
    <property type="project" value="TreeGrafter"/>
</dbReference>
<evidence type="ECO:0000256" key="3">
    <source>
        <dbReference type="ARBA" id="ARBA00022942"/>
    </source>
</evidence>
<dbReference type="GO" id="GO:0008541">
    <property type="term" value="C:proteasome regulatory particle, lid subcomplex"/>
    <property type="evidence" value="ECO:0007669"/>
    <property type="project" value="TreeGrafter"/>
</dbReference>
<dbReference type="FunFam" id="1.25.40.990:FF:000001">
    <property type="entry name" value="26S proteasome non-ATPase regulatory subunit"/>
    <property type="match status" value="1"/>
</dbReference>
<evidence type="ECO:0000313" key="8">
    <source>
        <dbReference type="Proteomes" id="UP000192578"/>
    </source>
</evidence>
<dbReference type="PANTHER" id="PTHR12387:SF0">
    <property type="entry name" value="26S PROTEASOME NON-ATPASE REGULATORY SUBUNIT 8"/>
    <property type="match status" value="1"/>
</dbReference>
<dbReference type="Gene3D" id="1.25.40.990">
    <property type="match status" value="1"/>
</dbReference>
<feature type="domain" description="PCI" evidence="6">
    <location>
        <begin position="77"/>
        <end position="252"/>
    </location>
</feature>
<dbReference type="GO" id="GO:0005634">
    <property type="term" value="C:nucleus"/>
    <property type="evidence" value="ECO:0007669"/>
    <property type="project" value="TreeGrafter"/>
</dbReference>
<organism evidence="7 8">
    <name type="scientific">Hypsibius exemplaris</name>
    <name type="common">Freshwater tardigrade</name>
    <dbReference type="NCBI Taxonomy" id="2072580"/>
    <lineage>
        <taxon>Eukaryota</taxon>
        <taxon>Metazoa</taxon>
        <taxon>Ecdysozoa</taxon>
        <taxon>Tardigrada</taxon>
        <taxon>Eutardigrada</taxon>
        <taxon>Parachela</taxon>
        <taxon>Hypsibioidea</taxon>
        <taxon>Hypsibiidae</taxon>
        <taxon>Hypsibius</taxon>
    </lineage>
</organism>
<dbReference type="Proteomes" id="UP000192578">
    <property type="component" value="Unassembled WGS sequence"/>
</dbReference>
<dbReference type="OrthoDB" id="409122at2759"/>
<evidence type="ECO:0000256" key="2">
    <source>
        <dbReference type="ARBA" id="ARBA00014939"/>
    </source>
</evidence>
<evidence type="ECO:0000313" key="7">
    <source>
        <dbReference type="EMBL" id="OQV16692.1"/>
    </source>
</evidence>
<evidence type="ECO:0000256" key="4">
    <source>
        <dbReference type="ARBA" id="ARBA00062283"/>
    </source>
</evidence>
<comment type="caution">
    <text evidence="7">The sequence shown here is derived from an EMBL/GenBank/DDBJ whole genome shotgun (WGS) entry which is preliminary data.</text>
</comment>
<evidence type="ECO:0000256" key="5">
    <source>
        <dbReference type="ARBA" id="ARBA00078986"/>
    </source>
</evidence>
<proteinExistence type="inferred from homology"/>
<dbReference type="PROSITE" id="PS50250">
    <property type="entry name" value="PCI"/>
    <property type="match status" value="1"/>
</dbReference>
<dbReference type="AlphaFoldDB" id="A0A1W0WNE6"/>
<dbReference type="GO" id="GO:0043161">
    <property type="term" value="P:proteasome-mediated ubiquitin-dependent protein catabolic process"/>
    <property type="evidence" value="ECO:0007669"/>
    <property type="project" value="TreeGrafter"/>
</dbReference>
<dbReference type="PANTHER" id="PTHR12387">
    <property type="entry name" value="26S PROTEASOME NON-ATPASE REGULATORY SUBUNIT 8"/>
    <property type="match status" value="1"/>
</dbReference>
<dbReference type="EMBL" id="MTYJ01000071">
    <property type="protein sequence ID" value="OQV16692.1"/>
    <property type="molecule type" value="Genomic_DNA"/>
</dbReference>
<keyword evidence="3 7" id="KW-0647">Proteasome</keyword>